<dbReference type="InterPro" id="IPR045509">
    <property type="entry name" value="HD_assoc_2"/>
</dbReference>
<dbReference type="Gene3D" id="1.10.510.10">
    <property type="entry name" value="Transferase(Phosphotransferase) domain 1"/>
    <property type="match status" value="1"/>
</dbReference>
<comment type="caution">
    <text evidence="2">The sequence shown here is derived from an EMBL/GenBank/DDBJ whole genome shotgun (WGS) entry which is preliminary data.</text>
</comment>
<reference evidence="2 3" key="1">
    <citation type="submission" date="2018-09" db="EMBL/GenBank/DDBJ databases">
        <title>Bacillus saliacetes sp. nov., isolated from Thai shrimp paste (Ka-pi).</title>
        <authorList>
            <person name="Daroonpunt R."/>
            <person name="Tanasupawat S."/>
            <person name="Yiamsombut S."/>
        </authorList>
    </citation>
    <scope>NUCLEOTIDE SEQUENCE [LARGE SCALE GENOMIC DNA]</scope>
    <source>
        <strain evidence="2 3">SKP7-4</strain>
    </source>
</reference>
<dbReference type="GO" id="GO:0005524">
    <property type="term" value="F:ATP binding"/>
    <property type="evidence" value="ECO:0007669"/>
    <property type="project" value="InterPro"/>
</dbReference>
<accession>A0A3A1QUF3</accession>
<dbReference type="InterPro" id="IPR006674">
    <property type="entry name" value="HD_domain"/>
</dbReference>
<proteinExistence type="predicted"/>
<dbReference type="PROSITE" id="PS50011">
    <property type="entry name" value="PROTEIN_KINASE_DOM"/>
    <property type="match status" value="1"/>
</dbReference>
<dbReference type="PANTHER" id="PTHR11373">
    <property type="entry name" value="DEOXYNUCLEOSIDE TRIPHOSPHATE TRIPHOSPHOHYDROLASE"/>
    <property type="match status" value="1"/>
</dbReference>
<dbReference type="Proteomes" id="UP000265801">
    <property type="component" value="Unassembled WGS sequence"/>
</dbReference>
<dbReference type="InterPro" id="IPR003607">
    <property type="entry name" value="HD/PDEase_dom"/>
</dbReference>
<evidence type="ECO:0000313" key="3">
    <source>
        <dbReference type="Proteomes" id="UP000265801"/>
    </source>
</evidence>
<dbReference type="InterPro" id="IPR008271">
    <property type="entry name" value="Ser/Thr_kinase_AS"/>
</dbReference>
<dbReference type="PROSITE" id="PS00108">
    <property type="entry name" value="PROTEIN_KINASE_ST"/>
    <property type="match status" value="1"/>
</dbReference>
<dbReference type="InterPro" id="IPR050135">
    <property type="entry name" value="dGTPase-like"/>
</dbReference>
<evidence type="ECO:0000259" key="1">
    <source>
        <dbReference type="PROSITE" id="PS50011"/>
    </source>
</evidence>
<dbReference type="Gene3D" id="1.10.3210.10">
    <property type="entry name" value="Hypothetical protein af1432"/>
    <property type="match status" value="1"/>
</dbReference>
<organism evidence="2 3">
    <name type="scientific">Bacillus salacetis</name>
    <dbReference type="NCBI Taxonomy" id="2315464"/>
    <lineage>
        <taxon>Bacteria</taxon>
        <taxon>Bacillati</taxon>
        <taxon>Bacillota</taxon>
        <taxon>Bacilli</taxon>
        <taxon>Bacillales</taxon>
        <taxon>Bacillaceae</taxon>
        <taxon>Bacillus</taxon>
    </lineage>
</organism>
<gene>
    <name evidence="2" type="ORF">D3H55_15040</name>
</gene>
<dbReference type="OrthoDB" id="9803619at2"/>
<name>A0A3A1QUF3_9BACI</name>
<dbReference type="SUPFAM" id="SSF109604">
    <property type="entry name" value="HD-domain/PDEase-like"/>
    <property type="match status" value="1"/>
</dbReference>
<dbReference type="SMART" id="SM00220">
    <property type="entry name" value="S_TKc"/>
    <property type="match status" value="1"/>
</dbReference>
<keyword evidence="3" id="KW-1185">Reference proteome</keyword>
<dbReference type="SUPFAM" id="SSF56112">
    <property type="entry name" value="Protein kinase-like (PK-like)"/>
    <property type="match status" value="1"/>
</dbReference>
<protein>
    <submittedName>
        <fullName evidence="2">HD domain-containing protein</fullName>
    </submittedName>
</protein>
<dbReference type="Pfam" id="PF01966">
    <property type="entry name" value="HD"/>
    <property type="match status" value="1"/>
</dbReference>
<feature type="domain" description="Protein kinase" evidence="1">
    <location>
        <begin position="16"/>
        <end position="286"/>
    </location>
</feature>
<dbReference type="GO" id="GO:0006203">
    <property type="term" value="P:dGTP catabolic process"/>
    <property type="evidence" value="ECO:0007669"/>
    <property type="project" value="TreeGrafter"/>
</dbReference>
<dbReference type="Pfam" id="PF00069">
    <property type="entry name" value="Pkinase"/>
    <property type="match status" value="1"/>
</dbReference>
<dbReference type="InterPro" id="IPR000719">
    <property type="entry name" value="Prot_kinase_dom"/>
</dbReference>
<evidence type="ECO:0000313" key="2">
    <source>
        <dbReference type="EMBL" id="RIW31607.1"/>
    </source>
</evidence>
<dbReference type="GO" id="GO:0008832">
    <property type="term" value="F:dGTPase activity"/>
    <property type="evidence" value="ECO:0007669"/>
    <property type="project" value="TreeGrafter"/>
</dbReference>
<dbReference type="Pfam" id="PF19276">
    <property type="entry name" value="HD_assoc_2"/>
    <property type="match status" value="1"/>
</dbReference>
<dbReference type="SMART" id="SM00471">
    <property type="entry name" value="HDc"/>
    <property type="match status" value="1"/>
</dbReference>
<dbReference type="CDD" id="cd14014">
    <property type="entry name" value="STKc_PknB_like"/>
    <property type="match status" value="1"/>
</dbReference>
<sequence length="711" mass="82835">MLLIGRVTMLHQNRYEIKEVLSDKGGMGLTFKGTDNNLSREVVIKTLRPEHIQDPEEAKKFWSLFRDEAIYQARLNYPYIAQIYDYYEENEAGFIVLEYAEGKSLDNFSELFNPSKENLDETLLVIEQIIKGVIYAHEKGIIHRDLKPENILYDKQKKLVKIIDFGLAKIKEAIPRPHTVYQWGTKGYFAPERYEGLDQIGITFDTEEKTDYYSLGVIFFELLTGLKPYMEIKEVLSKEIRRISSFRNDINTELDELIFSLMQIKPHERLGSLESLLNAVRKHIKLGYKPGVLINRIRDNNQLRDPIHGYINFSDEEKLVINHPVFQRLRRIKQLSTTYLTYPGATHDRFAHSMGVMHVGTKIFDEVIRKNSNSLEWDNEEVNKQRQMLRLASLLHDIGHAPFSHVGDGLFPTSIPNHERMAEYLIKQTELKDIIDRIGSQNGGFSHKEIAGLIVGNYKSSYRLIREIFSSQLDADKMDYLLRDSRMTGVNYGNFDMGHLIRSINIDYQLDNDPILGVDKSGVHALEGLILARYFMFTQVYFHRTRRIYDKILEKIMYNILPSNQIPSDINDFLKWDDHKVFEVIKNDQTSLWNKMFYTRNHPKLLFELFPHVNDEDKKFAEHIKSVLTQKGFNDNELIIDNIQHPPIRFSDEEGNPLIRILEKNGVANSVNKYSSILSSLNDPIYIFRVYAGEGIMADVKKIIEEETKHV</sequence>
<dbReference type="PANTHER" id="PTHR11373:SF4">
    <property type="entry name" value="DEOXYNUCLEOSIDE TRIPHOSPHATE TRIPHOSPHOHYDROLASE SAMHD1"/>
    <property type="match status" value="1"/>
</dbReference>
<dbReference type="InterPro" id="IPR011009">
    <property type="entry name" value="Kinase-like_dom_sf"/>
</dbReference>
<dbReference type="Gene3D" id="3.30.200.20">
    <property type="entry name" value="Phosphorylase Kinase, domain 1"/>
    <property type="match status" value="1"/>
</dbReference>
<dbReference type="CDD" id="cd00077">
    <property type="entry name" value="HDc"/>
    <property type="match status" value="1"/>
</dbReference>
<dbReference type="GO" id="GO:0004672">
    <property type="term" value="F:protein kinase activity"/>
    <property type="evidence" value="ECO:0007669"/>
    <property type="project" value="InterPro"/>
</dbReference>
<dbReference type="EMBL" id="QXIR01000021">
    <property type="protein sequence ID" value="RIW31607.1"/>
    <property type="molecule type" value="Genomic_DNA"/>
</dbReference>
<dbReference type="AlphaFoldDB" id="A0A3A1QUF3"/>